<keyword evidence="1" id="KW-1133">Transmembrane helix</keyword>
<evidence type="ECO:0000256" key="1">
    <source>
        <dbReference type="SAM" id="Phobius"/>
    </source>
</evidence>
<dbReference type="STRING" id="4846.A0A367IM54"/>
<feature type="transmembrane region" description="Helical" evidence="1">
    <location>
        <begin position="6"/>
        <end position="28"/>
    </location>
</feature>
<feature type="non-terminal residue" evidence="2">
    <location>
        <position position="1"/>
    </location>
</feature>
<evidence type="ECO:0000313" key="3">
    <source>
        <dbReference type="Proteomes" id="UP000253551"/>
    </source>
</evidence>
<proteinExistence type="predicted"/>
<protein>
    <submittedName>
        <fullName evidence="2">Uncharacterized protein</fullName>
    </submittedName>
</protein>
<dbReference type="AlphaFoldDB" id="A0A367IM54"/>
<accession>A0A367IM54</accession>
<dbReference type="Proteomes" id="UP000253551">
    <property type="component" value="Unassembled WGS sequence"/>
</dbReference>
<reference evidence="2 3" key="1">
    <citation type="journal article" date="2018" name="G3 (Bethesda)">
        <title>Phylogenetic and Phylogenomic Definition of Rhizopus Species.</title>
        <authorList>
            <person name="Gryganskyi A.P."/>
            <person name="Golan J."/>
            <person name="Dolatabadi S."/>
            <person name="Mondo S."/>
            <person name="Robb S."/>
            <person name="Idnurm A."/>
            <person name="Muszewska A."/>
            <person name="Steczkiewicz K."/>
            <person name="Masonjones S."/>
            <person name="Liao H.L."/>
            <person name="Gajdeczka M.T."/>
            <person name="Anike F."/>
            <person name="Vuek A."/>
            <person name="Anishchenko I.M."/>
            <person name="Voigt K."/>
            <person name="de Hoog G.S."/>
            <person name="Smith M.E."/>
            <person name="Heitman J."/>
            <person name="Vilgalys R."/>
            <person name="Stajich J.E."/>
        </authorList>
    </citation>
    <scope>NUCLEOTIDE SEQUENCE [LARGE SCALE GENOMIC DNA]</scope>
    <source>
        <strain evidence="2 3">LSU 92-RS-03</strain>
    </source>
</reference>
<dbReference type="EMBL" id="PJQM01007022">
    <property type="protein sequence ID" value="RCH78749.1"/>
    <property type="molecule type" value="Genomic_DNA"/>
</dbReference>
<keyword evidence="1" id="KW-0472">Membrane</keyword>
<evidence type="ECO:0000313" key="2">
    <source>
        <dbReference type="EMBL" id="RCH78749.1"/>
    </source>
</evidence>
<organism evidence="2 3">
    <name type="scientific">Rhizopus stolonifer</name>
    <name type="common">Rhizopus nigricans</name>
    <dbReference type="NCBI Taxonomy" id="4846"/>
    <lineage>
        <taxon>Eukaryota</taxon>
        <taxon>Fungi</taxon>
        <taxon>Fungi incertae sedis</taxon>
        <taxon>Mucoromycota</taxon>
        <taxon>Mucoromycotina</taxon>
        <taxon>Mucoromycetes</taxon>
        <taxon>Mucorales</taxon>
        <taxon>Mucorineae</taxon>
        <taxon>Rhizopodaceae</taxon>
        <taxon>Rhizopus</taxon>
    </lineage>
</organism>
<keyword evidence="3" id="KW-1185">Reference proteome</keyword>
<gene>
    <name evidence="2" type="ORF">CU098_000920</name>
</gene>
<keyword evidence="1" id="KW-0812">Transmembrane</keyword>
<feature type="non-terminal residue" evidence="2">
    <location>
        <position position="222"/>
    </location>
</feature>
<comment type="caution">
    <text evidence="2">The sequence shown here is derived from an EMBL/GenBank/DDBJ whole genome shotgun (WGS) entry which is preliminary data.</text>
</comment>
<name>A0A367IM54_RHIST</name>
<dbReference type="OrthoDB" id="10369626at2759"/>
<sequence length="222" mass="25621">TNVKVIFIIFIVHRFLWAINLSIINAIIESRVVLLLEILAVGRCSYNLWFCTKHITTPYIMSCRRAWWDYVFVLGPISKAITTFLMTYCLPAAPATVIVPEEPTTEKRVSLIESLDKAQAMFPPATYKPTQYSVTIGQSPIHIAAKAEKKKQNDQAEKDRRMVEHLLFGLPEPKKDEEESAEPVFRFVPAKPMPLKPLEKRDRNLWHLARTKKLIADFKREQ</sequence>